<dbReference type="InterPro" id="IPR019288">
    <property type="entry name" value="3'-5'_exonuclease_PolB-like"/>
</dbReference>
<dbReference type="EMBL" id="PEZV01000002">
    <property type="protein sequence ID" value="PIT97672.1"/>
    <property type="molecule type" value="Genomic_DNA"/>
</dbReference>
<name>A0A2M6WXZ9_9BACT</name>
<gene>
    <name evidence="2" type="ORF">COT77_00375</name>
</gene>
<evidence type="ECO:0000259" key="1">
    <source>
        <dbReference type="Pfam" id="PF10108"/>
    </source>
</evidence>
<feature type="domain" description="Predicted 3'-5' exonuclease PolB-like" evidence="1">
    <location>
        <begin position="68"/>
        <end position="198"/>
    </location>
</feature>
<organism evidence="2 3">
    <name type="scientific">Candidatus Berkelbacteria bacterium CG10_big_fil_rev_8_21_14_0_10_41_12</name>
    <dbReference type="NCBI Taxonomy" id="1974513"/>
    <lineage>
        <taxon>Bacteria</taxon>
        <taxon>Candidatus Berkelbacteria</taxon>
    </lineage>
</organism>
<dbReference type="Gene3D" id="3.30.420.10">
    <property type="entry name" value="Ribonuclease H-like superfamily/Ribonuclease H"/>
    <property type="match status" value="1"/>
</dbReference>
<accession>A0A2M6WXZ9</accession>
<comment type="caution">
    <text evidence="2">The sequence shown here is derived from an EMBL/GenBank/DDBJ whole genome shotgun (WGS) entry which is preliminary data.</text>
</comment>
<evidence type="ECO:0000313" key="2">
    <source>
        <dbReference type="EMBL" id="PIT97672.1"/>
    </source>
</evidence>
<protein>
    <recommendedName>
        <fullName evidence="1">Predicted 3'-5' exonuclease PolB-like domain-containing protein</fullName>
    </recommendedName>
</protein>
<dbReference type="InterPro" id="IPR036397">
    <property type="entry name" value="RNaseH_sf"/>
</dbReference>
<dbReference type="GO" id="GO:0003676">
    <property type="term" value="F:nucleic acid binding"/>
    <property type="evidence" value="ECO:0007669"/>
    <property type="project" value="InterPro"/>
</dbReference>
<reference evidence="3" key="1">
    <citation type="submission" date="2017-09" db="EMBL/GenBank/DDBJ databases">
        <title>Depth-based differentiation of microbial function through sediment-hosted aquifers and enrichment of novel symbionts in the deep terrestrial subsurface.</title>
        <authorList>
            <person name="Probst A.J."/>
            <person name="Ladd B."/>
            <person name="Jarett J.K."/>
            <person name="Geller-Mcgrath D.E."/>
            <person name="Sieber C.M.K."/>
            <person name="Emerson J.B."/>
            <person name="Anantharaman K."/>
            <person name="Thomas B.C."/>
            <person name="Malmstrom R."/>
            <person name="Stieglmeier M."/>
            <person name="Klingl A."/>
            <person name="Woyke T."/>
            <person name="Ryan C.M."/>
            <person name="Banfield J.F."/>
        </authorList>
    </citation>
    <scope>NUCLEOTIDE SEQUENCE [LARGE SCALE GENOMIC DNA]</scope>
</reference>
<proteinExistence type="predicted"/>
<dbReference type="SUPFAM" id="SSF53098">
    <property type="entry name" value="Ribonuclease H-like"/>
    <property type="match status" value="1"/>
</dbReference>
<dbReference type="Pfam" id="PF10108">
    <property type="entry name" value="DNA_pol_B_exo2"/>
    <property type="match status" value="1"/>
</dbReference>
<evidence type="ECO:0000313" key="3">
    <source>
        <dbReference type="Proteomes" id="UP000228596"/>
    </source>
</evidence>
<sequence>MNKLFLDIETIPAPDKYREYFKEKYDKQFVQKEDFETFFRRSALDGNFGRILCIGYAKDNERIDIIYSKREKEILEKFWDIAKNVDLFIGHNVMDFDLRYIYKRSIINAVRPSQILSFARYRSSPIYDTMREWEYWANSSISLDTLSKILNLKTSKLGLSGDKVYDTFKAGKIKKILEYCKQDVRLTREIYNRMKFLDKRTLL</sequence>
<dbReference type="InterPro" id="IPR012337">
    <property type="entry name" value="RNaseH-like_sf"/>
</dbReference>
<dbReference type="Proteomes" id="UP000228596">
    <property type="component" value="Unassembled WGS sequence"/>
</dbReference>
<dbReference type="AlphaFoldDB" id="A0A2M6WXZ9"/>